<dbReference type="PANTHER" id="PTHR34773:SF1">
    <property type="entry name" value="FLAGELLAR SECRETION CHAPERONE FLIS"/>
    <property type="match status" value="1"/>
</dbReference>
<reference evidence="7" key="1">
    <citation type="submission" date="2017-07" db="EMBL/GenBank/DDBJ databases">
        <authorList>
            <person name="Varghese N."/>
            <person name="Submissions S."/>
        </authorList>
    </citation>
    <scope>NUCLEOTIDE SEQUENCE [LARGE SCALE GENOMIC DNA]</scope>
    <source>
        <strain evidence="7">NLAE-zl-C134</strain>
    </source>
</reference>
<dbReference type="GO" id="GO:0005829">
    <property type="term" value="C:cytosol"/>
    <property type="evidence" value="ECO:0007669"/>
    <property type="project" value="UniProtKB-SubCell"/>
</dbReference>
<comment type="similarity">
    <text evidence="2">Belongs to the FliS family.</text>
</comment>
<evidence type="ECO:0000256" key="2">
    <source>
        <dbReference type="ARBA" id="ARBA00008787"/>
    </source>
</evidence>
<accession>A0A316A3J0</accession>
<proteinExistence type="inferred from homology"/>
<dbReference type="NCBIfam" id="TIGR00208">
    <property type="entry name" value="fliS"/>
    <property type="match status" value="1"/>
</dbReference>
<dbReference type="InterPro" id="IPR003713">
    <property type="entry name" value="FliS"/>
</dbReference>
<keyword evidence="6" id="KW-0966">Cell projection</keyword>
<dbReference type="AlphaFoldDB" id="A0A316A3J0"/>
<evidence type="ECO:0000256" key="1">
    <source>
        <dbReference type="ARBA" id="ARBA00004514"/>
    </source>
</evidence>
<name>A0A316A3J0_9FIRM</name>
<dbReference type="Pfam" id="PF02561">
    <property type="entry name" value="FliS"/>
    <property type="match status" value="1"/>
</dbReference>
<dbReference type="PANTHER" id="PTHR34773">
    <property type="entry name" value="FLAGELLAR SECRETION CHAPERONE FLIS"/>
    <property type="match status" value="1"/>
</dbReference>
<dbReference type="Proteomes" id="UP000254051">
    <property type="component" value="Unassembled WGS sequence"/>
</dbReference>
<evidence type="ECO:0000256" key="5">
    <source>
        <dbReference type="ARBA" id="ARBA00023186"/>
    </source>
</evidence>
<comment type="subcellular location">
    <subcellularLocation>
        <location evidence="1">Cytoplasm</location>
        <location evidence="1">Cytosol</location>
    </subcellularLocation>
</comment>
<keyword evidence="6" id="KW-0969">Cilium</keyword>
<evidence type="ECO:0000256" key="4">
    <source>
        <dbReference type="ARBA" id="ARBA00022795"/>
    </source>
</evidence>
<keyword evidence="6" id="KW-0282">Flagellum</keyword>
<dbReference type="EMBL" id="UHJJ01000001">
    <property type="protein sequence ID" value="SUQ12729.1"/>
    <property type="molecule type" value="Genomic_DNA"/>
</dbReference>
<keyword evidence="7" id="KW-1185">Reference proteome</keyword>
<dbReference type="InterPro" id="IPR036584">
    <property type="entry name" value="FliS_sf"/>
</dbReference>
<sequence length="121" mass="13990">MNGNGYQQYKEQSVMTMTQGELLLLLYDELLKRLKRAEIALGIENYELFEQSVGRSVEIVNYLKGTLNHNYSISMELGNMYDFFIYELSRLQAGRKKETIQELQPLVKDLRDAFAAAEKAV</sequence>
<keyword evidence="4" id="KW-1005">Bacterial flagellum biogenesis</keyword>
<dbReference type="GO" id="GO:0071973">
    <property type="term" value="P:bacterial-type flagellum-dependent cell motility"/>
    <property type="evidence" value="ECO:0007669"/>
    <property type="project" value="TreeGrafter"/>
</dbReference>
<gene>
    <name evidence="6" type="ORF">SAMN05216529_101626</name>
</gene>
<keyword evidence="5" id="KW-0143">Chaperone</keyword>
<dbReference type="OrthoDB" id="1524959at2"/>
<organism evidence="6 7">
    <name type="scientific">Faecalicatena contorta</name>
    <dbReference type="NCBI Taxonomy" id="39482"/>
    <lineage>
        <taxon>Bacteria</taxon>
        <taxon>Bacillati</taxon>
        <taxon>Bacillota</taxon>
        <taxon>Clostridia</taxon>
        <taxon>Lachnospirales</taxon>
        <taxon>Lachnospiraceae</taxon>
        <taxon>Faecalicatena</taxon>
    </lineage>
</organism>
<dbReference type="Gene3D" id="1.20.120.340">
    <property type="entry name" value="Flagellar protein FliS"/>
    <property type="match status" value="1"/>
</dbReference>
<dbReference type="GO" id="GO:0044780">
    <property type="term" value="P:bacterial-type flagellum assembly"/>
    <property type="evidence" value="ECO:0007669"/>
    <property type="project" value="InterPro"/>
</dbReference>
<protein>
    <submittedName>
        <fullName evidence="6">Flagellar protein FliS</fullName>
    </submittedName>
</protein>
<dbReference type="RefSeq" id="WP_109708727.1">
    <property type="nucleotide sequence ID" value="NZ_QGDS01000001.1"/>
</dbReference>
<evidence type="ECO:0000256" key="3">
    <source>
        <dbReference type="ARBA" id="ARBA00022490"/>
    </source>
</evidence>
<dbReference type="SUPFAM" id="SSF101116">
    <property type="entry name" value="Flagellar export chaperone FliS"/>
    <property type="match status" value="1"/>
</dbReference>
<evidence type="ECO:0000313" key="6">
    <source>
        <dbReference type="EMBL" id="SUQ12729.1"/>
    </source>
</evidence>
<keyword evidence="3" id="KW-0963">Cytoplasm</keyword>
<evidence type="ECO:0000313" key="7">
    <source>
        <dbReference type="Proteomes" id="UP000254051"/>
    </source>
</evidence>